<reference evidence="3 4" key="1">
    <citation type="submission" date="2016-10" db="EMBL/GenBank/DDBJ databases">
        <title>Description of Gloeomargarita lithophora gen. nov., sp. nov., a thylakoid-bearing basal-branching cyanobacterium with intracellular carbonates, and proposal for Gloeomargaritales ord. nov.</title>
        <authorList>
            <person name="Moreira D."/>
            <person name="Tavera R."/>
            <person name="Benzerara K."/>
            <person name="Skouri-Panet F."/>
            <person name="Couradeau E."/>
            <person name="Gerard E."/>
            <person name="Loussert C."/>
            <person name="Novelo E."/>
            <person name="Zivanovic Y."/>
            <person name="Lopez-Garcia P."/>
        </authorList>
    </citation>
    <scope>NUCLEOTIDE SEQUENCE [LARGE SCALE GENOMIC DNA]</scope>
    <source>
        <strain evidence="3 4">D10</strain>
    </source>
</reference>
<dbReference type="STRING" id="1188229.GlitD10_0959"/>
<evidence type="ECO:0000313" key="4">
    <source>
        <dbReference type="Proteomes" id="UP000180235"/>
    </source>
</evidence>
<dbReference type="AlphaFoldDB" id="A0A1J0ABI4"/>
<organism evidence="3 4">
    <name type="scientific">Gloeomargarita lithophora Alchichica-D10</name>
    <dbReference type="NCBI Taxonomy" id="1188229"/>
    <lineage>
        <taxon>Bacteria</taxon>
        <taxon>Bacillati</taxon>
        <taxon>Cyanobacteriota</taxon>
        <taxon>Cyanophyceae</taxon>
        <taxon>Gloeomargaritales</taxon>
        <taxon>Gloeomargaritaceae</taxon>
        <taxon>Gloeomargarita</taxon>
    </lineage>
</organism>
<dbReference type="EMBL" id="CP017675">
    <property type="protein sequence ID" value="APB33277.1"/>
    <property type="molecule type" value="Genomic_DNA"/>
</dbReference>
<dbReference type="Pfam" id="PF13767">
    <property type="entry name" value="DUF4168"/>
    <property type="match status" value="1"/>
</dbReference>
<name>A0A1J0ABI4_9CYAN</name>
<keyword evidence="4" id="KW-1185">Reference proteome</keyword>
<protein>
    <recommendedName>
        <fullName evidence="2">DUF4168 domain-containing protein</fullName>
    </recommendedName>
</protein>
<gene>
    <name evidence="3" type="ORF">GlitD10_0959</name>
</gene>
<feature type="chain" id="PRO_5009608712" description="DUF4168 domain-containing protein" evidence="1">
    <location>
        <begin position="23"/>
        <end position="128"/>
    </location>
</feature>
<evidence type="ECO:0000259" key="2">
    <source>
        <dbReference type="Pfam" id="PF13767"/>
    </source>
</evidence>
<sequence>MPTRLTLTLLLLLTCLHRPAWGQATPSDDRIQRYALIVLELEPIRQAHLEEARRLLGTVNTSGNLCGERNLPTPVQTVCSRYFEKSQRLVEQRGLTIQEFNIITTQAQQDPNLSKRIQEAMLRQRKGF</sequence>
<proteinExistence type="predicted"/>
<evidence type="ECO:0000313" key="3">
    <source>
        <dbReference type="EMBL" id="APB33277.1"/>
    </source>
</evidence>
<dbReference type="Proteomes" id="UP000180235">
    <property type="component" value="Chromosome"/>
</dbReference>
<dbReference type="OrthoDB" id="565076at2"/>
<dbReference type="RefSeq" id="WP_071453887.1">
    <property type="nucleotide sequence ID" value="NZ_CP017675.1"/>
</dbReference>
<feature type="signal peptide" evidence="1">
    <location>
        <begin position="1"/>
        <end position="22"/>
    </location>
</feature>
<feature type="domain" description="DUF4168" evidence="2">
    <location>
        <begin position="27"/>
        <end position="117"/>
    </location>
</feature>
<evidence type="ECO:0000256" key="1">
    <source>
        <dbReference type="SAM" id="SignalP"/>
    </source>
</evidence>
<keyword evidence="1" id="KW-0732">Signal</keyword>
<dbReference type="InterPro" id="IPR025433">
    <property type="entry name" value="DUF4168"/>
</dbReference>
<dbReference type="KEGG" id="glt:GlitD10_0959"/>
<accession>A0A1J0ABI4</accession>